<dbReference type="Proteomes" id="UP000621454">
    <property type="component" value="Unassembled WGS sequence"/>
</dbReference>
<dbReference type="SMART" id="SM00382">
    <property type="entry name" value="AAA"/>
    <property type="match status" value="2"/>
</dbReference>
<name>A0A916T4F0_9ACTN</name>
<comment type="subcellular location">
    <subcellularLocation>
        <location evidence="1">Cell membrane</location>
        <topology evidence="1">Peripheral membrane protein</topology>
    </subcellularLocation>
</comment>
<feature type="compositionally biased region" description="Polar residues" evidence="8">
    <location>
        <begin position="1"/>
        <end position="19"/>
    </location>
</feature>
<dbReference type="PANTHER" id="PTHR43297">
    <property type="entry name" value="OLIGOPEPTIDE TRANSPORT ATP-BINDING PROTEIN APPD"/>
    <property type="match status" value="1"/>
</dbReference>
<evidence type="ECO:0000256" key="2">
    <source>
        <dbReference type="ARBA" id="ARBA00005417"/>
    </source>
</evidence>
<evidence type="ECO:0000256" key="5">
    <source>
        <dbReference type="ARBA" id="ARBA00022741"/>
    </source>
</evidence>
<organism evidence="10 11">
    <name type="scientific">Gordonia jinhuaensis</name>
    <dbReference type="NCBI Taxonomy" id="1517702"/>
    <lineage>
        <taxon>Bacteria</taxon>
        <taxon>Bacillati</taxon>
        <taxon>Actinomycetota</taxon>
        <taxon>Actinomycetes</taxon>
        <taxon>Mycobacteriales</taxon>
        <taxon>Gordoniaceae</taxon>
        <taxon>Gordonia</taxon>
    </lineage>
</organism>
<evidence type="ECO:0000256" key="1">
    <source>
        <dbReference type="ARBA" id="ARBA00004202"/>
    </source>
</evidence>
<dbReference type="InterPro" id="IPR003439">
    <property type="entry name" value="ABC_transporter-like_ATP-bd"/>
</dbReference>
<feature type="domain" description="ABC transporter" evidence="9">
    <location>
        <begin position="26"/>
        <end position="264"/>
    </location>
</feature>
<sequence length="674" mass="70305">MTTASAVGAEDSTQSSRQARSPIAVVTDLSVTFRRGSASLHAVRGVSLDIQPGEIVGLVGESGSGKSVLGNALLGLLPASATVSGTVRVAGHDMTAGKSADLRTVRRSDLGAVFQDPMRSLNPTMRIGRQVNEATGDEKESVRLLAEVGVPEPQMRMRSYPHELSGGLRQRVMISMAVAGTPGLIIADEPTTALDVTVQAQVLALLRKIADEMGCAILMVTHDLGVAAQISDRIAVLYAGRIAEIGPTHTVLTEPAHPYTRGLLGSRLTLTTPRGTELPALRGEVPGPAAPLPGCAFAPRCALAEQECEHRPPDPISVGESHVSACILGADAVARGLPLTTAAVDHAGPQTVPAGDDETVRREAVAPAPAAVSLTDVTKSFVVKRGFARRGEARSLQALRRISVDVAPGESLAIVGESGSGKSTLLRVIAGLETATSGSVRVDGGRPQMVFQDAGASLTPWLNVGTIIGERLAGSKLSHSQRKDAVVEALRRVGLPADVMKARVSQLSGGQRQRVCLARATVVAPDVLLCDEPTSALDVSLAASVINLIGELRSTLGMSVLFVTHDLSVARIVADRIAVMYLGRIVEIGDAEQVIGNPAHPYTKALIDSIPEAGRRPVIPRGEPASPLAPPPGCEFHPRCPIAVDACSDHSLDVRLEGSPGHTHRVACIERKAG</sequence>
<comment type="caution">
    <text evidence="10">The sequence shown here is derived from an EMBL/GenBank/DDBJ whole genome shotgun (WGS) entry which is preliminary data.</text>
</comment>
<dbReference type="RefSeq" id="WP_188586052.1">
    <property type="nucleotide sequence ID" value="NZ_BMGC01000008.1"/>
</dbReference>
<reference evidence="10" key="1">
    <citation type="journal article" date="2014" name="Int. J. Syst. Evol. Microbiol.">
        <title>Complete genome sequence of Corynebacterium casei LMG S-19264T (=DSM 44701T), isolated from a smear-ripened cheese.</title>
        <authorList>
            <consortium name="US DOE Joint Genome Institute (JGI-PGF)"/>
            <person name="Walter F."/>
            <person name="Albersmeier A."/>
            <person name="Kalinowski J."/>
            <person name="Ruckert C."/>
        </authorList>
    </citation>
    <scope>NUCLEOTIDE SEQUENCE</scope>
    <source>
        <strain evidence="10">CGMCC 1.12827</strain>
    </source>
</reference>
<gene>
    <name evidence="10" type="ORF">GCM10011489_15860</name>
</gene>
<comment type="similarity">
    <text evidence="2">Belongs to the ABC transporter superfamily.</text>
</comment>
<dbReference type="InterPro" id="IPR013563">
    <property type="entry name" value="Oligopep_ABC_C"/>
</dbReference>
<proteinExistence type="inferred from homology"/>
<dbReference type="InterPro" id="IPR050388">
    <property type="entry name" value="ABC_Ni/Peptide_Import"/>
</dbReference>
<keyword evidence="6 10" id="KW-0067">ATP-binding</keyword>
<dbReference type="PANTHER" id="PTHR43297:SF2">
    <property type="entry name" value="DIPEPTIDE TRANSPORT ATP-BINDING PROTEIN DPPD"/>
    <property type="match status" value="1"/>
</dbReference>
<evidence type="ECO:0000259" key="9">
    <source>
        <dbReference type="PROSITE" id="PS50893"/>
    </source>
</evidence>
<dbReference type="NCBIfam" id="TIGR01727">
    <property type="entry name" value="oligo_HPY"/>
    <property type="match status" value="2"/>
</dbReference>
<dbReference type="GO" id="GO:0016887">
    <property type="term" value="F:ATP hydrolysis activity"/>
    <property type="evidence" value="ECO:0007669"/>
    <property type="project" value="InterPro"/>
</dbReference>
<feature type="domain" description="ABC transporter" evidence="9">
    <location>
        <begin position="372"/>
        <end position="607"/>
    </location>
</feature>
<dbReference type="InterPro" id="IPR027417">
    <property type="entry name" value="P-loop_NTPase"/>
</dbReference>
<evidence type="ECO:0000256" key="4">
    <source>
        <dbReference type="ARBA" id="ARBA00022475"/>
    </source>
</evidence>
<evidence type="ECO:0000256" key="7">
    <source>
        <dbReference type="ARBA" id="ARBA00023136"/>
    </source>
</evidence>
<dbReference type="PROSITE" id="PS50893">
    <property type="entry name" value="ABC_TRANSPORTER_2"/>
    <property type="match status" value="2"/>
</dbReference>
<dbReference type="InterPro" id="IPR003593">
    <property type="entry name" value="AAA+_ATPase"/>
</dbReference>
<dbReference type="Gene3D" id="3.40.50.300">
    <property type="entry name" value="P-loop containing nucleotide triphosphate hydrolases"/>
    <property type="match status" value="2"/>
</dbReference>
<evidence type="ECO:0000313" key="11">
    <source>
        <dbReference type="Proteomes" id="UP000621454"/>
    </source>
</evidence>
<evidence type="ECO:0000313" key="10">
    <source>
        <dbReference type="EMBL" id="GGB28498.1"/>
    </source>
</evidence>
<dbReference type="PROSITE" id="PS00211">
    <property type="entry name" value="ABC_TRANSPORTER_1"/>
    <property type="match status" value="1"/>
</dbReference>
<feature type="region of interest" description="Disordered" evidence="8">
    <location>
        <begin position="1"/>
        <end position="21"/>
    </location>
</feature>
<evidence type="ECO:0000256" key="8">
    <source>
        <dbReference type="SAM" id="MobiDB-lite"/>
    </source>
</evidence>
<dbReference type="NCBIfam" id="NF008453">
    <property type="entry name" value="PRK11308.1"/>
    <property type="match status" value="2"/>
</dbReference>
<dbReference type="CDD" id="cd03257">
    <property type="entry name" value="ABC_NikE_OppD_transporters"/>
    <property type="match status" value="2"/>
</dbReference>
<dbReference type="GO" id="GO:0005886">
    <property type="term" value="C:plasma membrane"/>
    <property type="evidence" value="ECO:0007669"/>
    <property type="project" value="UniProtKB-SubCell"/>
</dbReference>
<evidence type="ECO:0000256" key="6">
    <source>
        <dbReference type="ARBA" id="ARBA00022840"/>
    </source>
</evidence>
<dbReference type="Pfam" id="PF00005">
    <property type="entry name" value="ABC_tran"/>
    <property type="match status" value="2"/>
</dbReference>
<dbReference type="GO" id="GO:0005524">
    <property type="term" value="F:ATP binding"/>
    <property type="evidence" value="ECO:0007669"/>
    <property type="project" value="UniProtKB-KW"/>
</dbReference>
<evidence type="ECO:0000256" key="3">
    <source>
        <dbReference type="ARBA" id="ARBA00022448"/>
    </source>
</evidence>
<dbReference type="Pfam" id="PF08352">
    <property type="entry name" value="oligo_HPY"/>
    <property type="match status" value="2"/>
</dbReference>
<dbReference type="SUPFAM" id="SSF52540">
    <property type="entry name" value="P-loop containing nucleoside triphosphate hydrolases"/>
    <property type="match status" value="2"/>
</dbReference>
<dbReference type="EMBL" id="BMGC01000008">
    <property type="protein sequence ID" value="GGB28498.1"/>
    <property type="molecule type" value="Genomic_DNA"/>
</dbReference>
<keyword evidence="7" id="KW-0472">Membrane</keyword>
<dbReference type="GO" id="GO:0015833">
    <property type="term" value="P:peptide transport"/>
    <property type="evidence" value="ECO:0007669"/>
    <property type="project" value="InterPro"/>
</dbReference>
<dbReference type="FunFam" id="3.40.50.300:FF:000016">
    <property type="entry name" value="Oligopeptide ABC transporter ATP-binding component"/>
    <property type="match status" value="1"/>
</dbReference>
<dbReference type="AlphaFoldDB" id="A0A916T4F0"/>
<reference evidence="10" key="2">
    <citation type="submission" date="2020-09" db="EMBL/GenBank/DDBJ databases">
        <authorList>
            <person name="Sun Q."/>
            <person name="Zhou Y."/>
        </authorList>
    </citation>
    <scope>NUCLEOTIDE SEQUENCE</scope>
    <source>
        <strain evidence="10">CGMCC 1.12827</strain>
    </source>
</reference>
<keyword evidence="5" id="KW-0547">Nucleotide-binding</keyword>
<dbReference type="InterPro" id="IPR017871">
    <property type="entry name" value="ABC_transporter-like_CS"/>
</dbReference>
<keyword evidence="4" id="KW-1003">Cell membrane</keyword>
<protein>
    <submittedName>
        <fullName evidence="10">ABC transporter ATP-binding protein</fullName>
    </submittedName>
</protein>
<keyword evidence="11" id="KW-1185">Reference proteome</keyword>
<accession>A0A916T4F0</accession>
<keyword evidence="3" id="KW-0813">Transport</keyword>